<evidence type="ECO:0000256" key="3">
    <source>
        <dbReference type="ARBA" id="ARBA00022795"/>
    </source>
</evidence>
<dbReference type="EMBL" id="QZEI01000001">
    <property type="protein sequence ID" value="RLV61583.1"/>
    <property type="molecule type" value="Genomic_DNA"/>
</dbReference>
<keyword evidence="6" id="KW-1185">Reference proteome</keyword>
<dbReference type="OrthoDB" id="5900563at2"/>
<feature type="compositionally biased region" description="Polar residues" evidence="4">
    <location>
        <begin position="129"/>
        <end position="141"/>
    </location>
</feature>
<keyword evidence="5" id="KW-0969">Cilium</keyword>
<name>A0A3L8Q3D3_9GAMM</name>
<proteinExistence type="inferred from homology"/>
<sequence length="141" mass="15643">MDQITSILEQQLGLLAHLKQLIIDESDVLSSQDGERLLEIAKQKNESLNQLQQNNAILALPDTVELIKSSPELLEKSEQGKRLLNECKSLNQHNSELIEKNIASVNRLSQALQASKNSSSLTYDDKGHTSTMSSMNKSIEA</sequence>
<dbReference type="Proteomes" id="UP000281474">
    <property type="component" value="Unassembled WGS sequence"/>
</dbReference>
<dbReference type="Gene3D" id="1.20.58.300">
    <property type="entry name" value="FlgN-like"/>
    <property type="match status" value="1"/>
</dbReference>
<dbReference type="AlphaFoldDB" id="A0A3L8Q3D3"/>
<keyword evidence="3" id="KW-1005">Bacterial flagellum biogenesis</keyword>
<evidence type="ECO:0000256" key="1">
    <source>
        <dbReference type="ARBA" id="ARBA00002397"/>
    </source>
</evidence>
<evidence type="ECO:0000313" key="6">
    <source>
        <dbReference type="Proteomes" id="UP000281474"/>
    </source>
</evidence>
<reference evidence="5 6" key="1">
    <citation type="submission" date="2018-09" db="EMBL/GenBank/DDBJ databases">
        <title>Phylogeny of the Shewanellaceae, and recommendation for two new genera, Pseudoshewanella and Parashewanella.</title>
        <authorList>
            <person name="Wang G."/>
        </authorList>
    </citation>
    <scope>NUCLEOTIDE SEQUENCE [LARGE SCALE GENOMIC DNA]</scope>
    <source>
        <strain evidence="5 6">C51</strain>
    </source>
</reference>
<keyword evidence="5" id="KW-0282">Flagellum</keyword>
<evidence type="ECO:0000256" key="4">
    <source>
        <dbReference type="SAM" id="MobiDB-lite"/>
    </source>
</evidence>
<keyword evidence="5" id="KW-0966">Cell projection</keyword>
<dbReference type="Pfam" id="PF05130">
    <property type="entry name" value="FlgN"/>
    <property type="match status" value="1"/>
</dbReference>
<comment type="similarity">
    <text evidence="2">Belongs to the FlgN family.</text>
</comment>
<dbReference type="InterPro" id="IPR036679">
    <property type="entry name" value="FlgN-like_sf"/>
</dbReference>
<dbReference type="GO" id="GO:0044780">
    <property type="term" value="P:bacterial-type flagellum assembly"/>
    <property type="evidence" value="ECO:0007669"/>
    <property type="project" value="InterPro"/>
</dbReference>
<gene>
    <name evidence="5" type="ORF">D5018_00240</name>
</gene>
<comment type="function">
    <text evidence="1">Required for the efficient initiation of filament assembly.</text>
</comment>
<dbReference type="SUPFAM" id="SSF140566">
    <property type="entry name" value="FlgN-like"/>
    <property type="match status" value="1"/>
</dbReference>
<dbReference type="RefSeq" id="WP_121836982.1">
    <property type="nucleotide sequence ID" value="NZ_ML014753.1"/>
</dbReference>
<accession>A0A3L8Q3D3</accession>
<comment type="caution">
    <text evidence="5">The sequence shown here is derived from an EMBL/GenBank/DDBJ whole genome shotgun (WGS) entry which is preliminary data.</text>
</comment>
<organism evidence="5 6">
    <name type="scientific">Parashewanella curva</name>
    <dbReference type="NCBI Taxonomy" id="2338552"/>
    <lineage>
        <taxon>Bacteria</taxon>
        <taxon>Pseudomonadati</taxon>
        <taxon>Pseudomonadota</taxon>
        <taxon>Gammaproteobacteria</taxon>
        <taxon>Alteromonadales</taxon>
        <taxon>Shewanellaceae</taxon>
        <taxon>Parashewanella</taxon>
    </lineage>
</organism>
<evidence type="ECO:0000313" key="5">
    <source>
        <dbReference type="EMBL" id="RLV61583.1"/>
    </source>
</evidence>
<evidence type="ECO:0000256" key="2">
    <source>
        <dbReference type="ARBA" id="ARBA00007703"/>
    </source>
</evidence>
<protein>
    <submittedName>
        <fullName evidence="5">Flagellar protein FlgN</fullName>
    </submittedName>
</protein>
<feature type="region of interest" description="Disordered" evidence="4">
    <location>
        <begin position="116"/>
        <end position="141"/>
    </location>
</feature>
<dbReference type="InterPro" id="IPR007809">
    <property type="entry name" value="FlgN-like"/>
</dbReference>